<proteinExistence type="predicted"/>
<dbReference type="EMBL" id="KK785311">
    <property type="protein sequence ID" value="KDO44351.1"/>
    <property type="molecule type" value="Genomic_DNA"/>
</dbReference>
<gene>
    <name evidence="1" type="ORF">CISIN_1g0480421mg</name>
</gene>
<sequence length="85" mass="9703">VISNDKLKSVDYRVVPNVHATARIVVACFFTGHATKAQKPFGPIKELISEENPPVYRQFLVEEYMSKCFSRELQSKSIGLEQFKL</sequence>
<evidence type="ECO:0000313" key="2">
    <source>
        <dbReference type="Proteomes" id="UP000027120"/>
    </source>
</evidence>
<protein>
    <recommendedName>
        <fullName evidence="3">Isopenicillin N synthase-like Fe(2+) 2OG dioxygenase domain-containing protein</fullName>
    </recommendedName>
</protein>
<dbReference type="AlphaFoldDB" id="A0A067E0D8"/>
<evidence type="ECO:0008006" key="3">
    <source>
        <dbReference type="Google" id="ProtNLM"/>
    </source>
</evidence>
<dbReference type="InterPro" id="IPR027443">
    <property type="entry name" value="IPNS-like_sf"/>
</dbReference>
<dbReference type="STRING" id="2711.A0A067E0D8"/>
<dbReference type="Proteomes" id="UP000027120">
    <property type="component" value="Unassembled WGS sequence"/>
</dbReference>
<dbReference type="SUPFAM" id="SSF51197">
    <property type="entry name" value="Clavaminate synthase-like"/>
    <property type="match status" value="1"/>
</dbReference>
<reference evidence="1 2" key="1">
    <citation type="submission" date="2014-04" db="EMBL/GenBank/DDBJ databases">
        <authorList>
            <consortium name="International Citrus Genome Consortium"/>
            <person name="Gmitter F."/>
            <person name="Chen C."/>
            <person name="Farmerie W."/>
            <person name="Harkins T."/>
            <person name="Desany B."/>
            <person name="Mohiuddin M."/>
            <person name="Kodira C."/>
            <person name="Borodovsky M."/>
            <person name="Lomsadze A."/>
            <person name="Burns P."/>
            <person name="Jenkins J."/>
            <person name="Prochnik S."/>
            <person name="Shu S."/>
            <person name="Chapman J."/>
            <person name="Pitluck S."/>
            <person name="Schmutz J."/>
            <person name="Rokhsar D."/>
        </authorList>
    </citation>
    <scope>NUCLEOTIDE SEQUENCE</scope>
</reference>
<feature type="non-terminal residue" evidence="1">
    <location>
        <position position="1"/>
    </location>
</feature>
<organism evidence="1 2">
    <name type="scientific">Citrus sinensis</name>
    <name type="common">Sweet orange</name>
    <name type="synonym">Citrus aurantium var. sinensis</name>
    <dbReference type="NCBI Taxonomy" id="2711"/>
    <lineage>
        <taxon>Eukaryota</taxon>
        <taxon>Viridiplantae</taxon>
        <taxon>Streptophyta</taxon>
        <taxon>Embryophyta</taxon>
        <taxon>Tracheophyta</taxon>
        <taxon>Spermatophyta</taxon>
        <taxon>Magnoliopsida</taxon>
        <taxon>eudicotyledons</taxon>
        <taxon>Gunneridae</taxon>
        <taxon>Pentapetalae</taxon>
        <taxon>rosids</taxon>
        <taxon>malvids</taxon>
        <taxon>Sapindales</taxon>
        <taxon>Rutaceae</taxon>
        <taxon>Aurantioideae</taxon>
        <taxon>Citrus</taxon>
    </lineage>
</organism>
<name>A0A067E0D8_CITSI</name>
<dbReference type="Gene3D" id="2.60.120.330">
    <property type="entry name" value="B-lactam Antibiotic, Isopenicillin N Synthase, Chain"/>
    <property type="match status" value="1"/>
</dbReference>
<accession>A0A067E0D8</accession>
<keyword evidence="2" id="KW-1185">Reference proteome</keyword>
<evidence type="ECO:0000313" key="1">
    <source>
        <dbReference type="EMBL" id="KDO44351.1"/>
    </source>
</evidence>